<keyword evidence="1" id="KW-0472">Membrane</keyword>
<dbReference type="RefSeq" id="WP_150893071.1">
    <property type="nucleotide sequence ID" value="NZ_VYUY01000009.1"/>
</dbReference>
<keyword evidence="1" id="KW-1133">Transmembrane helix</keyword>
<keyword evidence="1" id="KW-0812">Transmembrane</keyword>
<feature type="transmembrane region" description="Helical" evidence="1">
    <location>
        <begin position="348"/>
        <end position="369"/>
    </location>
</feature>
<protein>
    <submittedName>
        <fullName evidence="3">Tape measure protein</fullName>
    </submittedName>
</protein>
<proteinExistence type="predicted"/>
<feature type="transmembrane region" description="Helical" evidence="1">
    <location>
        <begin position="315"/>
        <end position="336"/>
    </location>
</feature>
<keyword evidence="4" id="KW-1185">Reference proteome</keyword>
<feature type="domain" description="Tape measure protein N-terminal" evidence="2">
    <location>
        <begin position="81"/>
        <end position="249"/>
    </location>
</feature>
<evidence type="ECO:0000313" key="4">
    <source>
        <dbReference type="Proteomes" id="UP000326838"/>
    </source>
</evidence>
<reference evidence="4" key="1">
    <citation type="submission" date="2019-09" db="EMBL/GenBank/DDBJ databases">
        <title>Mumia zhuanghuii sp. nov. isolated from the intestinal contents of plateau pika (Ochotona curzoniae) in the Qinghai-Tibet plateau of China.</title>
        <authorList>
            <person name="Tian Z."/>
        </authorList>
    </citation>
    <scope>NUCLEOTIDE SEQUENCE [LARGE SCALE GENOMIC DNA]</scope>
    <source>
        <strain evidence="4">L-033</strain>
    </source>
</reference>
<dbReference type="EMBL" id="VYUY01000009">
    <property type="protein sequence ID" value="KAA9133763.1"/>
    <property type="molecule type" value="Genomic_DNA"/>
</dbReference>
<feature type="transmembrane region" description="Helical" evidence="1">
    <location>
        <begin position="488"/>
        <end position="507"/>
    </location>
</feature>
<dbReference type="NCBIfam" id="TIGR02675">
    <property type="entry name" value="tape_meas_nterm"/>
    <property type="match status" value="1"/>
</dbReference>
<dbReference type="AlphaFoldDB" id="A0A5N0TF39"/>
<organism evidence="3 4">
    <name type="scientific">Microbacterium caowuchunii</name>
    <dbReference type="NCBI Taxonomy" id="2614638"/>
    <lineage>
        <taxon>Bacteria</taxon>
        <taxon>Bacillati</taxon>
        <taxon>Actinomycetota</taxon>
        <taxon>Actinomycetes</taxon>
        <taxon>Micrococcales</taxon>
        <taxon>Microbacteriaceae</taxon>
        <taxon>Microbacterium</taxon>
    </lineage>
</organism>
<dbReference type="InterPro" id="IPR013491">
    <property type="entry name" value="Tape_meas_N"/>
</dbReference>
<feature type="transmembrane region" description="Helical" evidence="1">
    <location>
        <begin position="375"/>
        <end position="394"/>
    </location>
</feature>
<accession>A0A5N0TF39</accession>
<feature type="transmembrane region" description="Helical" evidence="1">
    <location>
        <begin position="461"/>
        <end position="482"/>
    </location>
</feature>
<feature type="transmembrane region" description="Helical" evidence="1">
    <location>
        <begin position="519"/>
        <end position="544"/>
    </location>
</feature>
<evidence type="ECO:0000313" key="3">
    <source>
        <dbReference type="EMBL" id="KAA9133763.1"/>
    </source>
</evidence>
<sequence>MAGPGTELATAWVRLVPSMDGATNQIVKELGGIDTVKVGKSVGSKFASNIGAGIKTAATTAVAGGAAALGTALVKGLGRLNALDQANQKLLGLGHSAASVEKIMGDALASVRGTAFGMDAAATVAASAVAAGIKPGADLQRTLKLVADAATIAGTDMGSMGDIFNKVAASNKVQMNVINQLHAMGVPALSAIADYMGVTAEEATKMASSGKIDFETFQAAMENTLGGAAASSGNTFSGAMANVGAALGRVGAGLLGGIFPKLAPLFQGLTSALGPVEDKAAAIGAVIGDKLAPVFDWLTGALSGSLGQIKLAPQIIAPLTGAFLALGSSGLAPLLRMVPGLGGFAGKLALLGGPVGIAIAAFAGLVAVSPELREALGSLLGALASAGASLAPILGDVATLLSGVLVGAIQLLTPFLAGVVQAVAGLIGWFSETEWAVQGLAIVVGVAAGSWVAYKAVLAGISFVGLIAGLGKKTAAFVLSTAAKAKDLALTAAIIALYVKDFVVAAARAAAGIAVKTAAWVAQTAAMTATRVAMVAATAAQWLLNAALSANPIGLIIIAITALVAALVWFFTQTDLGREIWAGFVGFLGDAWENVVSFVTDVWNGFMGWITGVLDGFAGWWDGLWSGIGSFFSGIWDGIVAFAQGLWQAYIGWLIDIIVFLVQNWDRIWAQVGQTIANIWNGIVSGVSNAIATVRSVIMSVVGAIASWWNGMWAGIGSFFSGLWDGMVNTVRSVGSAFGSIFGGIRDTIANAFGGIVNVVKGPINAIIGLVNGAIGALNQMKVTIPDWVPLMGGKTFGVSLPKIPMLAQGATILPRPGGTMAVLAEAGRPESVVDTGLMNRALEEGLSGNGSSGMVVQGPLVQVDQMVVDSDERVDEVAQALWERGERAERARGKVNLDGAVIE</sequence>
<feature type="transmembrane region" description="Helical" evidence="1">
    <location>
        <begin position="401"/>
        <end position="429"/>
    </location>
</feature>
<feature type="transmembrane region" description="Helical" evidence="1">
    <location>
        <begin position="435"/>
        <end position="454"/>
    </location>
</feature>
<dbReference type="Pfam" id="PF20155">
    <property type="entry name" value="TMP_3"/>
    <property type="match status" value="1"/>
</dbReference>
<name>A0A5N0TF39_9MICO</name>
<evidence type="ECO:0000256" key="1">
    <source>
        <dbReference type="SAM" id="Phobius"/>
    </source>
</evidence>
<evidence type="ECO:0000259" key="2">
    <source>
        <dbReference type="Pfam" id="PF20155"/>
    </source>
</evidence>
<feature type="transmembrane region" description="Helical" evidence="1">
    <location>
        <begin position="550"/>
        <end position="571"/>
    </location>
</feature>
<comment type="caution">
    <text evidence="3">The sequence shown here is derived from an EMBL/GenBank/DDBJ whole genome shotgun (WGS) entry which is preliminary data.</text>
</comment>
<dbReference type="Proteomes" id="UP000326838">
    <property type="component" value="Unassembled WGS sequence"/>
</dbReference>
<gene>
    <name evidence="3" type="ORF">F6B40_08410</name>
</gene>